<dbReference type="AlphaFoldDB" id="B6HVY6"/>
<keyword evidence="3" id="KW-1185">Reference proteome</keyword>
<dbReference type="EMBL" id="AM920437">
    <property type="protein sequence ID" value="CAP98815.1"/>
    <property type="molecule type" value="Genomic_DNA"/>
</dbReference>
<proteinExistence type="predicted"/>
<feature type="signal peptide" evidence="1">
    <location>
        <begin position="1"/>
        <end position="19"/>
    </location>
</feature>
<dbReference type="OrthoDB" id="4493161at2759"/>
<feature type="chain" id="PRO_5002843788" evidence="1">
    <location>
        <begin position="20"/>
        <end position="366"/>
    </location>
</feature>
<evidence type="ECO:0000313" key="2">
    <source>
        <dbReference type="EMBL" id="CAP98815.1"/>
    </source>
</evidence>
<protein>
    <submittedName>
        <fullName evidence="2">Uncharacterized protein</fullName>
    </submittedName>
</protein>
<dbReference type="OMA" id="ANIRNPC"/>
<dbReference type="HOGENOM" id="CLU_756714_0_0_1"/>
<accession>B6HVY6</accession>
<evidence type="ECO:0000256" key="1">
    <source>
        <dbReference type="SAM" id="SignalP"/>
    </source>
</evidence>
<organism evidence="2 3">
    <name type="scientific">Penicillium rubens (strain ATCC 28089 / DSM 1075 / NRRL 1951 / Wisconsin 54-1255)</name>
    <name type="common">Penicillium chrysogenum</name>
    <dbReference type="NCBI Taxonomy" id="500485"/>
    <lineage>
        <taxon>Eukaryota</taxon>
        <taxon>Fungi</taxon>
        <taxon>Dikarya</taxon>
        <taxon>Ascomycota</taxon>
        <taxon>Pezizomycotina</taxon>
        <taxon>Eurotiomycetes</taxon>
        <taxon>Eurotiomycetidae</taxon>
        <taxon>Eurotiales</taxon>
        <taxon>Aspergillaceae</taxon>
        <taxon>Penicillium</taxon>
        <taxon>Penicillium chrysogenum species complex</taxon>
    </lineage>
</organism>
<dbReference type="Proteomes" id="UP000000724">
    <property type="component" value="Contig Pc00c22"/>
</dbReference>
<dbReference type="VEuPathDB" id="FungiDB:PCH_Pc22g15270"/>
<sequence>MSMMWTLRWLLLWVTLALAMDDYRMDDSVYKIVLDANIRNPCLPTALGVNFGFKYMQSQTSTAAYYTASNESITVAKLEAPADYQKHMESLVTDSQKRVVRFQKVFLREGDGLIPAPKEYQGYSKNDSMILSDTLRHMTGAANHTLGRPVRISAVSLPSDLDTISRDHVLTALTGTDVAPELTHPGQLLGFLNAARLAYSLDTPESLGYPPDFDLMHGPLNIAVYIDYNGYSLDLWTADLTELGVDTLEHEHSYARYPDLGLWRVDPADSESRVSQVIHNFISNLKKTDDAQHVRAVIVSGEAPLPAMNSLRSIVSQALPMEWIPMLRDQLDPAYVAAIGSAHRARKFIQNPEIWADDYDHPHDEL</sequence>
<dbReference type="eggNOG" id="ENOG502SXXG">
    <property type="taxonomic scope" value="Eukaryota"/>
</dbReference>
<gene>
    <name evidence="2" type="ORF">Pc22g15270</name>
    <name evidence="2" type="ORF">PCH_Pc22g15270</name>
</gene>
<name>B6HVY6_PENRW</name>
<reference evidence="2 3" key="1">
    <citation type="journal article" date="2008" name="Nat. Biotechnol.">
        <title>Genome sequencing and analysis of the filamentous fungus Penicillium chrysogenum.</title>
        <authorList>
            <person name="van den Berg M.A."/>
            <person name="Albang R."/>
            <person name="Albermann K."/>
            <person name="Badger J.H."/>
            <person name="Daran J.-M."/>
            <person name="Driessen A.J.M."/>
            <person name="Garcia-Estrada C."/>
            <person name="Fedorova N.D."/>
            <person name="Harris D.M."/>
            <person name="Heijne W.H.M."/>
            <person name="Joardar V.S."/>
            <person name="Kiel J.A.K.W."/>
            <person name="Kovalchuk A."/>
            <person name="Martin J.F."/>
            <person name="Nierman W.C."/>
            <person name="Nijland J.G."/>
            <person name="Pronk J.T."/>
            <person name="Roubos J.A."/>
            <person name="van der Klei I.J."/>
            <person name="van Peij N.N.M.E."/>
            <person name="Veenhuis M."/>
            <person name="von Doehren H."/>
            <person name="Wagner C."/>
            <person name="Wortman J.R."/>
            <person name="Bovenberg R.A.L."/>
        </authorList>
    </citation>
    <scope>NUCLEOTIDE SEQUENCE [LARGE SCALE GENOMIC DNA]</scope>
    <source>
        <strain evidence="3">ATCC 28089 / DSM 1075 / NRRL 1951 / Wisconsin 54-1255</strain>
    </source>
</reference>
<evidence type="ECO:0000313" key="3">
    <source>
        <dbReference type="Proteomes" id="UP000000724"/>
    </source>
</evidence>
<keyword evidence="1" id="KW-0732">Signal</keyword>